<keyword evidence="3" id="KW-0812">Transmembrane</keyword>
<evidence type="ECO:0000256" key="6">
    <source>
        <dbReference type="ARBA" id="ARBA00023040"/>
    </source>
</evidence>
<evidence type="ECO:0000256" key="3">
    <source>
        <dbReference type="ARBA" id="ARBA00022692"/>
    </source>
</evidence>
<keyword evidence="10" id="KW-0732">Signal</keyword>
<keyword evidence="2" id="KW-0716">Sensory transduction</keyword>
<dbReference type="GO" id="GO:0004984">
    <property type="term" value="F:olfactory receptor activity"/>
    <property type="evidence" value="ECO:0007669"/>
    <property type="project" value="InterPro"/>
</dbReference>
<dbReference type="GO" id="GO:0005886">
    <property type="term" value="C:plasma membrane"/>
    <property type="evidence" value="ECO:0007669"/>
    <property type="project" value="TreeGrafter"/>
</dbReference>
<keyword evidence="12" id="KW-1185">Reference proteome</keyword>
<evidence type="ECO:0000256" key="7">
    <source>
        <dbReference type="ARBA" id="ARBA00023136"/>
    </source>
</evidence>
<comment type="subcellular location">
    <subcellularLocation>
        <location evidence="1">Membrane</location>
        <topology evidence="1">Multi-pass membrane protein</topology>
    </subcellularLocation>
</comment>
<dbReference type="Proteomes" id="UP001488838">
    <property type="component" value="Unassembled WGS sequence"/>
</dbReference>
<reference evidence="11 12" key="1">
    <citation type="journal article" date="2023" name="bioRxiv">
        <title>Conserved and derived expression patterns and positive selection on dental genes reveal complex evolutionary context of ever-growing rodent molars.</title>
        <authorList>
            <person name="Calamari Z.T."/>
            <person name="Song A."/>
            <person name="Cohen E."/>
            <person name="Akter M."/>
            <person name="Roy R.D."/>
            <person name="Hallikas O."/>
            <person name="Christensen M.M."/>
            <person name="Li P."/>
            <person name="Marangoni P."/>
            <person name="Jernvall J."/>
            <person name="Klein O.D."/>
        </authorList>
    </citation>
    <scope>NUCLEOTIDE SEQUENCE [LARGE SCALE GENOMIC DNA]</scope>
    <source>
        <strain evidence="11">V071</strain>
    </source>
</reference>
<evidence type="ECO:0000313" key="11">
    <source>
        <dbReference type="EMBL" id="KAK7807239.1"/>
    </source>
</evidence>
<evidence type="ECO:0000256" key="9">
    <source>
        <dbReference type="ARBA" id="ARBA00023224"/>
    </source>
</evidence>
<keyword evidence="5" id="KW-1133">Transmembrane helix</keyword>
<dbReference type="InterPro" id="IPR000725">
    <property type="entry name" value="Olfact_rcpt"/>
</dbReference>
<dbReference type="AlphaFoldDB" id="A0AAW0HYS3"/>
<sequence length="79" mass="8535">MMLGSVFIAVSYVLILKTVTGIGSQKKRPKALSTCVSHTIALASLHHFGKHTAPMAMIIIADIYLLVPPQILSKDMANM</sequence>
<evidence type="ECO:0000313" key="12">
    <source>
        <dbReference type="Proteomes" id="UP001488838"/>
    </source>
</evidence>
<dbReference type="Pfam" id="PF13853">
    <property type="entry name" value="7tm_4"/>
    <property type="match status" value="1"/>
</dbReference>
<dbReference type="GO" id="GO:0004930">
    <property type="term" value="F:G protein-coupled receptor activity"/>
    <property type="evidence" value="ECO:0007669"/>
    <property type="project" value="UniProtKB-KW"/>
</dbReference>
<evidence type="ECO:0000256" key="10">
    <source>
        <dbReference type="SAM" id="SignalP"/>
    </source>
</evidence>
<protein>
    <submittedName>
        <fullName evidence="11">Uncharacterized protein</fullName>
    </submittedName>
</protein>
<keyword evidence="7" id="KW-0472">Membrane</keyword>
<dbReference type="SUPFAM" id="SSF81321">
    <property type="entry name" value="Family A G protein-coupled receptor-like"/>
    <property type="match status" value="1"/>
</dbReference>
<keyword evidence="9" id="KW-0807">Transducer</keyword>
<feature type="signal peptide" evidence="10">
    <location>
        <begin position="1"/>
        <end position="21"/>
    </location>
</feature>
<keyword evidence="6" id="KW-0297">G-protein coupled receptor</keyword>
<accession>A0AAW0HYS3</accession>
<proteinExistence type="predicted"/>
<evidence type="ECO:0000256" key="1">
    <source>
        <dbReference type="ARBA" id="ARBA00004141"/>
    </source>
</evidence>
<evidence type="ECO:0000256" key="8">
    <source>
        <dbReference type="ARBA" id="ARBA00023170"/>
    </source>
</evidence>
<keyword evidence="8" id="KW-0675">Receptor</keyword>
<gene>
    <name evidence="11" type="ORF">U0070_018230</name>
</gene>
<evidence type="ECO:0000256" key="4">
    <source>
        <dbReference type="ARBA" id="ARBA00022725"/>
    </source>
</evidence>
<dbReference type="PANTHER" id="PTHR26450">
    <property type="entry name" value="OLFACTORY RECEPTOR 56B1-RELATED"/>
    <property type="match status" value="1"/>
</dbReference>
<dbReference type="PANTHER" id="PTHR26450:SF149">
    <property type="entry name" value="OLFACTORY RECEPTOR"/>
    <property type="match status" value="1"/>
</dbReference>
<dbReference type="EMBL" id="JBBHLL010000279">
    <property type="protein sequence ID" value="KAK7807239.1"/>
    <property type="molecule type" value="Genomic_DNA"/>
</dbReference>
<evidence type="ECO:0000256" key="5">
    <source>
        <dbReference type="ARBA" id="ARBA00022989"/>
    </source>
</evidence>
<organism evidence="11 12">
    <name type="scientific">Myodes glareolus</name>
    <name type="common">Bank vole</name>
    <name type="synonym">Clethrionomys glareolus</name>
    <dbReference type="NCBI Taxonomy" id="447135"/>
    <lineage>
        <taxon>Eukaryota</taxon>
        <taxon>Metazoa</taxon>
        <taxon>Chordata</taxon>
        <taxon>Craniata</taxon>
        <taxon>Vertebrata</taxon>
        <taxon>Euteleostomi</taxon>
        <taxon>Mammalia</taxon>
        <taxon>Eutheria</taxon>
        <taxon>Euarchontoglires</taxon>
        <taxon>Glires</taxon>
        <taxon>Rodentia</taxon>
        <taxon>Myomorpha</taxon>
        <taxon>Muroidea</taxon>
        <taxon>Cricetidae</taxon>
        <taxon>Arvicolinae</taxon>
        <taxon>Myodes</taxon>
    </lineage>
</organism>
<feature type="chain" id="PRO_5043698899" evidence="10">
    <location>
        <begin position="22"/>
        <end position="79"/>
    </location>
</feature>
<comment type="caution">
    <text evidence="11">The sequence shown here is derived from an EMBL/GenBank/DDBJ whole genome shotgun (WGS) entry which is preliminary data.</text>
</comment>
<evidence type="ECO:0000256" key="2">
    <source>
        <dbReference type="ARBA" id="ARBA00022606"/>
    </source>
</evidence>
<keyword evidence="4" id="KW-0552">Olfaction</keyword>
<dbReference type="InterPro" id="IPR050402">
    <property type="entry name" value="OR51/52/56-like"/>
</dbReference>
<name>A0AAW0HYS3_MYOGA</name>